<evidence type="ECO:0000259" key="5">
    <source>
        <dbReference type="Pfam" id="PF00346"/>
    </source>
</evidence>
<keyword evidence="2" id="KW-0520">NAD</keyword>
<keyword evidence="1" id="KW-0560">Oxidoreductase</keyword>
<dbReference type="Pfam" id="PF00346">
    <property type="entry name" value="Complex1_49kDa"/>
    <property type="match status" value="2"/>
</dbReference>
<keyword evidence="7" id="KW-1185">Reference proteome</keyword>
<dbReference type="Proteomes" id="UP000425916">
    <property type="component" value="Chromosome"/>
</dbReference>
<dbReference type="RefSeq" id="WP_156271452.1">
    <property type="nucleotide sequence ID" value="NZ_CP046244.1"/>
</dbReference>
<keyword evidence="6" id="KW-0456">Lyase</keyword>
<sequence>MASPNEKNAEMLALELKNVLGPHFLGYRLDHDRKVCLPYEAAAGRAWIDVDQTGLLEGIKYLMTKYDMGFLTFITGVDNHKELEVLYHISEGDFPKLYCTVNFRLRVPYSEARVPTITHLIPGALWYERELQSFFGVKVEGIPDDRPIYLPEDWPGEVYPLRKEYTNEDLTRLYQEKRSSEEVIGKKVYNPPGRQEGGQKGRFILPLGPQHIILKEPVHFQFVIDGEEVVDVDFILGYNFRGMEKAIESRPYPKAHYLIERICAICDHSEASTFAYCLEERMGLEIPPRAHYLRALMMELERLQSHYLWFGIIAQDMGFDTVFHYTWRDRERINDIIEAMCGNRMRKDYNTEGGVRRDINTDIAHKILEAMDYLDEQTKYYESIFTREPTAIARLKGVGIIPKEDARKLCIVGMMARGSGIRFDTRKSDPASVYPLLDWDMAVFDTCDNLARTLVRIYECYESTKIIRQILANLPAGPVRVLPPDTIPEGESLMRWEAPRGECCHYMRGNGTEVLERNRLRGPTGANINAFKTALVGDSVADIPITIRTFDHCYGCVERVTLVSAKTGRRHIYTLDELYQERVRL</sequence>
<proteinExistence type="predicted"/>
<comment type="cofactor">
    <cofactor evidence="3">
        <name>Ni(2+)</name>
        <dbReference type="ChEBI" id="CHEBI:49786"/>
    </cofactor>
</comment>
<name>A0A6I5ZN36_9FIRM</name>
<feature type="binding site" evidence="3">
    <location>
        <position position="263"/>
    </location>
    <ligand>
        <name>Ni(2+)</name>
        <dbReference type="ChEBI" id="CHEBI:49786"/>
    </ligand>
</feature>
<dbReference type="InterPro" id="IPR029014">
    <property type="entry name" value="NiFe-Hase_large"/>
</dbReference>
<feature type="binding site" evidence="3">
    <location>
        <position position="266"/>
    </location>
    <ligand>
        <name>Ni(2+)</name>
        <dbReference type="ChEBI" id="CHEBI:49786"/>
    </ligand>
</feature>
<dbReference type="Gene3D" id="1.10.645.10">
    <property type="entry name" value="Cytochrome-c3 Hydrogenase, chain B"/>
    <property type="match status" value="1"/>
</dbReference>
<evidence type="ECO:0000313" key="6">
    <source>
        <dbReference type="EMBL" id="QGP91019.1"/>
    </source>
</evidence>
<evidence type="ECO:0000256" key="2">
    <source>
        <dbReference type="ARBA" id="ARBA00023027"/>
    </source>
</evidence>
<dbReference type="GO" id="GO:0008137">
    <property type="term" value="F:NADH dehydrogenase (ubiquinone) activity"/>
    <property type="evidence" value="ECO:0007669"/>
    <property type="project" value="InterPro"/>
</dbReference>
<organism evidence="6 7">
    <name type="scientific">Neomoorella glycerini</name>
    <dbReference type="NCBI Taxonomy" id="55779"/>
    <lineage>
        <taxon>Bacteria</taxon>
        <taxon>Bacillati</taxon>
        <taxon>Bacillota</taxon>
        <taxon>Clostridia</taxon>
        <taxon>Neomoorellales</taxon>
        <taxon>Neomoorellaceae</taxon>
        <taxon>Neomoorella</taxon>
    </lineage>
</organism>
<dbReference type="SUPFAM" id="SSF143243">
    <property type="entry name" value="Nqo5-like"/>
    <property type="match status" value="1"/>
</dbReference>
<dbReference type="SUPFAM" id="SSF56762">
    <property type="entry name" value="HydB/Nqo4-like"/>
    <property type="match status" value="1"/>
</dbReference>
<accession>A0A6I5ZN36</accession>
<dbReference type="Gene3D" id="3.30.460.80">
    <property type="entry name" value="NADH:ubiquinone oxidoreductase, 30kDa subunit"/>
    <property type="match status" value="1"/>
</dbReference>
<keyword evidence="3" id="KW-0533">Nickel</keyword>
<reference evidence="6 7" key="1">
    <citation type="submission" date="2019-11" db="EMBL/GenBank/DDBJ databases">
        <title>Genome sequence of Moorella glycerini DSM11254.</title>
        <authorList>
            <person name="Poehlein A."/>
            <person name="Boeer T."/>
            <person name="Daniel R."/>
        </authorList>
    </citation>
    <scope>NUCLEOTIDE SEQUENCE [LARGE SCALE GENOMIC DNA]</scope>
    <source>
        <strain evidence="6 7">DSM 11254</strain>
    </source>
</reference>
<evidence type="ECO:0000256" key="3">
    <source>
        <dbReference type="PIRSR" id="PIRSR601501-1"/>
    </source>
</evidence>
<dbReference type="InterPro" id="IPR037232">
    <property type="entry name" value="NADH_quin_OxRdtase_su_C/D-like"/>
</dbReference>
<dbReference type="GO" id="GO:0016829">
    <property type="term" value="F:lyase activity"/>
    <property type="evidence" value="ECO:0007669"/>
    <property type="project" value="UniProtKB-KW"/>
</dbReference>
<evidence type="ECO:0000313" key="7">
    <source>
        <dbReference type="Proteomes" id="UP000425916"/>
    </source>
</evidence>
<evidence type="ECO:0000259" key="4">
    <source>
        <dbReference type="Pfam" id="PF00329"/>
    </source>
</evidence>
<dbReference type="InterPro" id="IPR001268">
    <property type="entry name" value="NADH_UbQ_OxRdtase_30kDa_su"/>
</dbReference>
<dbReference type="InterPro" id="IPR001135">
    <property type="entry name" value="NADH_Q_OxRdtase_suD"/>
</dbReference>
<dbReference type="InterPro" id="IPR052197">
    <property type="entry name" value="ComplexI_49kDa-like"/>
</dbReference>
<keyword evidence="3" id="KW-0408">Iron</keyword>
<dbReference type="GO" id="GO:0051287">
    <property type="term" value="F:NAD binding"/>
    <property type="evidence" value="ECO:0007669"/>
    <property type="project" value="InterPro"/>
</dbReference>
<feature type="binding site" evidence="3">
    <location>
        <position position="520"/>
    </location>
    <ligand>
        <name>Mg(2+)</name>
        <dbReference type="ChEBI" id="CHEBI:18420"/>
    </ligand>
</feature>
<evidence type="ECO:0000256" key="1">
    <source>
        <dbReference type="ARBA" id="ARBA00023002"/>
    </source>
</evidence>
<dbReference type="OrthoDB" id="9801496at2"/>
<dbReference type="Pfam" id="PF00329">
    <property type="entry name" value="Complex1_30kDa"/>
    <property type="match status" value="1"/>
</dbReference>
<dbReference type="EMBL" id="CP046244">
    <property type="protein sequence ID" value="QGP91019.1"/>
    <property type="molecule type" value="Genomic_DNA"/>
</dbReference>
<dbReference type="Pfam" id="PF00374">
    <property type="entry name" value="NiFeSe_Hases"/>
    <property type="match status" value="1"/>
</dbReference>
<keyword evidence="3" id="KW-0479">Metal-binding</keyword>
<keyword evidence="3" id="KW-0460">Magnesium</keyword>
<dbReference type="PANTHER" id="PTHR43485:SF1">
    <property type="entry name" value="FORMATE HYDROGENLYASE SUBUNIT 5-RELATED"/>
    <property type="match status" value="1"/>
</dbReference>
<dbReference type="GO" id="GO:0016651">
    <property type="term" value="F:oxidoreductase activity, acting on NAD(P)H"/>
    <property type="evidence" value="ECO:0007669"/>
    <property type="project" value="InterPro"/>
</dbReference>
<feature type="domain" description="NADH:ubiquinone oxidoreductase 30kDa subunit" evidence="4">
    <location>
        <begin position="49"/>
        <end position="166"/>
    </location>
</feature>
<dbReference type="AlphaFoldDB" id="A0A6I5ZN36"/>
<feature type="binding site" evidence="3">
    <location>
        <position position="244"/>
    </location>
    <ligand>
        <name>Mg(2+)</name>
        <dbReference type="ChEBI" id="CHEBI:18420"/>
    </ligand>
</feature>
<protein>
    <submittedName>
        <fullName evidence="6">Formate hydrogenlyase subunit 5</fullName>
    </submittedName>
</protein>
<feature type="domain" description="NADH-quinone oxidoreductase subunit D" evidence="5">
    <location>
        <begin position="316"/>
        <end position="481"/>
    </location>
</feature>
<dbReference type="GO" id="GO:0048038">
    <property type="term" value="F:quinone binding"/>
    <property type="evidence" value="ECO:0007669"/>
    <property type="project" value="InterPro"/>
</dbReference>
<dbReference type="InterPro" id="IPR001501">
    <property type="entry name" value="Ni-dep_hyd_lsu"/>
</dbReference>
<feature type="binding site" evidence="3">
    <location>
        <position position="266"/>
    </location>
    <ligand>
        <name>Fe cation</name>
        <dbReference type="ChEBI" id="CHEBI:24875"/>
    </ligand>
</feature>
<gene>
    <name evidence="6" type="primary">hycE</name>
    <name evidence="6" type="ORF">MGLY_03430</name>
</gene>
<dbReference type="PANTHER" id="PTHR43485">
    <property type="entry name" value="HYDROGENASE-4 COMPONENT G"/>
    <property type="match status" value="1"/>
</dbReference>
<feature type="binding site" evidence="3">
    <location>
        <position position="556"/>
    </location>
    <ligand>
        <name>Fe cation</name>
        <dbReference type="ChEBI" id="CHEBI:24875"/>
    </ligand>
</feature>
<comment type="cofactor">
    <cofactor evidence="3">
        <name>Fe cation</name>
        <dbReference type="ChEBI" id="CHEBI:24875"/>
    </cofactor>
</comment>
<dbReference type="GO" id="GO:0016151">
    <property type="term" value="F:nickel cation binding"/>
    <property type="evidence" value="ECO:0007669"/>
    <property type="project" value="InterPro"/>
</dbReference>
<feature type="binding site" evidence="3">
    <location>
        <position position="553"/>
    </location>
    <ligand>
        <name>Ni(2+)</name>
        <dbReference type="ChEBI" id="CHEBI:49786"/>
    </ligand>
</feature>
<feature type="domain" description="NADH-quinone oxidoreductase subunit D" evidence="5">
    <location>
        <begin position="487"/>
        <end position="559"/>
    </location>
</feature>